<dbReference type="InterPro" id="IPR017395">
    <property type="entry name" value="Chlorophyllase-like"/>
</dbReference>
<comment type="caution">
    <text evidence="5">The sequence shown here is derived from an EMBL/GenBank/DDBJ whole genome shotgun (WGS) entry which is preliminary data.</text>
</comment>
<dbReference type="Pfam" id="PF07224">
    <property type="entry name" value="Chlorophyllase"/>
    <property type="match status" value="1"/>
</dbReference>
<name>A0ABV6NYB9_9ACTN</name>
<feature type="chain" id="PRO_5045926414" evidence="4">
    <location>
        <begin position="30"/>
        <end position="312"/>
    </location>
</feature>
<dbReference type="PANTHER" id="PTHR10272:SF0">
    <property type="entry name" value="PLATELET-ACTIVATING FACTOR ACETYLHYDROLASE"/>
    <property type="match status" value="1"/>
</dbReference>
<dbReference type="SUPFAM" id="SSF53474">
    <property type="entry name" value="alpha/beta-Hydrolases"/>
    <property type="match status" value="1"/>
</dbReference>
<feature type="signal peptide" evidence="4">
    <location>
        <begin position="1"/>
        <end position="29"/>
    </location>
</feature>
<evidence type="ECO:0000256" key="2">
    <source>
        <dbReference type="ARBA" id="ARBA00022963"/>
    </source>
</evidence>
<keyword evidence="6" id="KW-1185">Reference proteome</keyword>
<keyword evidence="3" id="KW-0443">Lipid metabolism</keyword>
<dbReference type="Proteomes" id="UP001589894">
    <property type="component" value="Unassembled WGS sequence"/>
</dbReference>
<dbReference type="EMBL" id="JBHLUE010000011">
    <property type="protein sequence ID" value="MFC0565414.1"/>
    <property type="molecule type" value="Genomic_DNA"/>
</dbReference>
<dbReference type="InterPro" id="IPR029058">
    <property type="entry name" value="AB_hydrolase_fold"/>
</dbReference>
<protein>
    <submittedName>
        <fullName evidence="5">Alpha/beta hydrolase family protein</fullName>
    </submittedName>
</protein>
<organism evidence="5 6">
    <name type="scientific">Plantactinospora siamensis</name>
    <dbReference type="NCBI Taxonomy" id="555372"/>
    <lineage>
        <taxon>Bacteria</taxon>
        <taxon>Bacillati</taxon>
        <taxon>Actinomycetota</taxon>
        <taxon>Actinomycetes</taxon>
        <taxon>Micromonosporales</taxon>
        <taxon>Micromonosporaceae</taxon>
        <taxon>Plantactinospora</taxon>
    </lineage>
</organism>
<proteinExistence type="predicted"/>
<evidence type="ECO:0000256" key="3">
    <source>
        <dbReference type="ARBA" id="ARBA00023098"/>
    </source>
</evidence>
<keyword evidence="4" id="KW-0732">Signal</keyword>
<keyword evidence="1 5" id="KW-0378">Hydrolase</keyword>
<evidence type="ECO:0000313" key="6">
    <source>
        <dbReference type="Proteomes" id="UP001589894"/>
    </source>
</evidence>
<dbReference type="PANTHER" id="PTHR10272">
    <property type="entry name" value="PLATELET-ACTIVATING FACTOR ACETYLHYDROLASE"/>
    <property type="match status" value="1"/>
</dbReference>
<dbReference type="Gene3D" id="3.40.50.1820">
    <property type="entry name" value="alpha/beta hydrolase"/>
    <property type="match status" value="1"/>
</dbReference>
<evidence type="ECO:0000256" key="4">
    <source>
        <dbReference type="SAM" id="SignalP"/>
    </source>
</evidence>
<dbReference type="PROSITE" id="PS51257">
    <property type="entry name" value="PROKAR_LIPOPROTEIN"/>
    <property type="match status" value="1"/>
</dbReference>
<dbReference type="GO" id="GO:0016787">
    <property type="term" value="F:hydrolase activity"/>
    <property type="evidence" value="ECO:0007669"/>
    <property type="project" value="UniProtKB-KW"/>
</dbReference>
<reference evidence="5 6" key="1">
    <citation type="submission" date="2024-09" db="EMBL/GenBank/DDBJ databases">
        <authorList>
            <person name="Sun Q."/>
            <person name="Mori K."/>
        </authorList>
    </citation>
    <scope>NUCLEOTIDE SEQUENCE [LARGE SCALE GENOMIC DNA]</scope>
    <source>
        <strain evidence="5 6">TBRC 2205</strain>
    </source>
</reference>
<accession>A0ABV6NYB9</accession>
<evidence type="ECO:0000256" key="1">
    <source>
        <dbReference type="ARBA" id="ARBA00022801"/>
    </source>
</evidence>
<evidence type="ECO:0000313" key="5">
    <source>
        <dbReference type="EMBL" id="MFC0565414.1"/>
    </source>
</evidence>
<keyword evidence="2" id="KW-0442">Lipid degradation</keyword>
<sequence length="312" mass="32586">MEVKKIPPLLAALCALMLAAGCGSGAYVAASMPAPVSAAPATQAPDHSFPVGIRLVSLARGPGRPLPTTIWYPAATGTAGAPPRAGLPVAAGRFPLVLFSHGLSSLPELHAEMIRRWAGAGFVVAAPAYPHTNRRTASFSRADVRNQPADARQVIREVGLLDTRPDDPLAGHLDASRVVAAGHSAGGYTTAGLFTADHSPALRGGIVMAGGMRQVFGGSPAPLLFIHGDRDPTVPVRTGRAAFDRVRWPKAFLTVSGQGHAGYLVPGRSGFAETMATTTDFLRWRLYGDEGARRRLPADAGQRGAATLDDRL</sequence>
<dbReference type="RefSeq" id="WP_377339192.1">
    <property type="nucleotide sequence ID" value="NZ_JBHLUE010000011.1"/>
</dbReference>
<gene>
    <name evidence="5" type="ORF">ACFFHU_14875</name>
</gene>